<proteinExistence type="predicted"/>
<gene>
    <name evidence="2" type="ORF">VP01_1263g2</name>
</gene>
<dbReference type="OrthoDB" id="3254880at2759"/>
<feature type="compositionally biased region" description="Acidic residues" evidence="1">
    <location>
        <begin position="377"/>
        <end position="395"/>
    </location>
</feature>
<sequence>MRAGCGQMDKTSTQLAHQPESLPRPSSSHCSCIGTTIQTLANLMTKVKIKDKYPSGSQKGKSSTSSSHPAPPTTPLNQKRKFSTPKTELPKGSPFQMVSKNMPESFSTTRDALYVHLKLLWGLMEQKTVPPSSQESMKDFHSCFSNADMIKSAEADEGAPTIIPVSEVVSLASLKAGRIEEFHFAYSKATLACLGIRKQAALKTFHHAVVGCAYAYMNKKEVGKFRMDEERKVISRARDRLCDPCLKFSLKQRLPKRYQAVISNTSAHKSTFPIIKCHKIFPPLRKSHAKGLWTQSSQSPQKGSHLTSIIRTGSMTSCHSRDLTFLTHARCHSSQMPINLYRGSNYTLRNDGESENEDDRSSVGEEIDLAHTSGSDKEDEEMDEEDADFVDDEEMGSAGEDNNQADTEDDDADCEARYQEMLIDEDLPDW</sequence>
<feature type="region of interest" description="Disordered" evidence="1">
    <location>
        <begin position="52"/>
        <end position="98"/>
    </location>
</feature>
<reference evidence="2 3" key="1">
    <citation type="submission" date="2015-08" db="EMBL/GenBank/DDBJ databases">
        <title>Next Generation Sequencing and Analysis of the Genome of Puccinia sorghi L Schw, the Causal Agent of Maize Common Rust.</title>
        <authorList>
            <person name="Rochi L."/>
            <person name="Burguener G."/>
            <person name="Darino M."/>
            <person name="Turjanski A."/>
            <person name="Kreff E."/>
            <person name="Dieguez M.J."/>
            <person name="Sacco F."/>
        </authorList>
    </citation>
    <scope>NUCLEOTIDE SEQUENCE [LARGE SCALE GENOMIC DNA]</scope>
    <source>
        <strain evidence="2 3">RO10H11247</strain>
    </source>
</reference>
<keyword evidence="3" id="KW-1185">Reference proteome</keyword>
<dbReference type="VEuPathDB" id="FungiDB:VP01_1263g2"/>
<comment type="caution">
    <text evidence="2">The sequence shown here is derived from an EMBL/GenBank/DDBJ whole genome shotgun (WGS) entry which is preliminary data.</text>
</comment>
<evidence type="ECO:0000256" key="1">
    <source>
        <dbReference type="SAM" id="MobiDB-lite"/>
    </source>
</evidence>
<dbReference type="AlphaFoldDB" id="A0A0L6VP35"/>
<dbReference type="EMBL" id="LAVV01002932">
    <property type="protein sequence ID" value="KNZ62493.1"/>
    <property type="molecule type" value="Genomic_DNA"/>
</dbReference>
<feature type="region of interest" description="Disordered" evidence="1">
    <location>
        <begin position="344"/>
        <end position="415"/>
    </location>
</feature>
<dbReference type="Proteomes" id="UP000037035">
    <property type="component" value="Unassembled WGS sequence"/>
</dbReference>
<feature type="compositionally biased region" description="Low complexity" evidence="1">
    <location>
        <begin position="54"/>
        <end position="68"/>
    </location>
</feature>
<organism evidence="2 3">
    <name type="scientific">Puccinia sorghi</name>
    <dbReference type="NCBI Taxonomy" id="27349"/>
    <lineage>
        <taxon>Eukaryota</taxon>
        <taxon>Fungi</taxon>
        <taxon>Dikarya</taxon>
        <taxon>Basidiomycota</taxon>
        <taxon>Pucciniomycotina</taxon>
        <taxon>Pucciniomycetes</taxon>
        <taxon>Pucciniales</taxon>
        <taxon>Pucciniaceae</taxon>
        <taxon>Puccinia</taxon>
    </lineage>
</organism>
<name>A0A0L6VP35_9BASI</name>
<evidence type="ECO:0000313" key="2">
    <source>
        <dbReference type="EMBL" id="KNZ62493.1"/>
    </source>
</evidence>
<protein>
    <submittedName>
        <fullName evidence="2">Uncharacterized protein</fullName>
    </submittedName>
</protein>
<evidence type="ECO:0000313" key="3">
    <source>
        <dbReference type="Proteomes" id="UP000037035"/>
    </source>
</evidence>
<accession>A0A0L6VP35</accession>
<feature type="region of interest" description="Disordered" evidence="1">
    <location>
        <begin position="1"/>
        <end position="29"/>
    </location>
</feature>